<gene>
    <name evidence="8" type="primary">mepA</name>
    <name evidence="8" type="ORF">O3W52_12355</name>
</gene>
<keyword evidence="3" id="KW-0732">Signal</keyword>
<evidence type="ECO:0000256" key="1">
    <source>
        <dbReference type="ARBA" id="ARBA00022670"/>
    </source>
</evidence>
<sequence length="376" mass="39630">MGLEIAAAFRRCGSAMLGLIVGASLLATDAASADGTPAKELFGAKALPAVMAPTSYGFYSKGCLAGGVAIPTDGPTWQAMRLSRNRRWGHPDMIALVERFSHDAAEKIGWPGLLLGDISQPRGGPMTSGHASHQIGLDADIWLTPMPQRTLTYEERESISATSMLQKNKFLTVDPSIWTPSHARLIMMAASYPQVERVFVNPAIKKKLCDTWKGDRSALGKIRPIYGHDYHFHIRIKCPEGSVGCKGQARVPVGDGCDKSLAWWFTDEPWAKPTKKPEKPVKPKFAKLSDLPKACALVLDGPPPASEQEATYGTAYRAAAAAPAPAAPAPAAPAPAAAAPAAAVPAAATSIEAVIGAAAAAPLENIPVPLPRPALQ</sequence>
<evidence type="ECO:0000256" key="4">
    <source>
        <dbReference type="ARBA" id="ARBA00022764"/>
    </source>
</evidence>
<name>A0ABT4KFT0_9HYPH</name>
<evidence type="ECO:0000256" key="2">
    <source>
        <dbReference type="ARBA" id="ARBA00022723"/>
    </source>
</evidence>
<dbReference type="InterPro" id="IPR005073">
    <property type="entry name" value="Peptidase_M74"/>
</dbReference>
<dbReference type="SUPFAM" id="SSF55166">
    <property type="entry name" value="Hedgehog/DD-peptidase"/>
    <property type="match status" value="1"/>
</dbReference>
<keyword evidence="7" id="KW-0482">Metalloprotease</keyword>
<evidence type="ECO:0000313" key="9">
    <source>
        <dbReference type="Proteomes" id="UP001079430"/>
    </source>
</evidence>
<dbReference type="Gene3D" id="3.30.1380.10">
    <property type="match status" value="1"/>
</dbReference>
<comment type="caution">
    <text evidence="8">The sequence shown here is derived from an EMBL/GenBank/DDBJ whole genome shotgun (WGS) entry which is preliminary data.</text>
</comment>
<evidence type="ECO:0000256" key="6">
    <source>
        <dbReference type="ARBA" id="ARBA00022833"/>
    </source>
</evidence>
<evidence type="ECO:0000313" key="8">
    <source>
        <dbReference type="EMBL" id="MCZ4090833.1"/>
    </source>
</evidence>
<protein>
    <submittedName>
        <fullName evidence="8">Penicillin-insensitive murein endopeptidase</fullName>
        <ecNumber evidence="8">3.4.-.-</ecNumber>
    </submittedName>
</protein>
<evidence type="ECO:0000256" key="3">
    <source>
        <dbReference type="ARBA" id="ARBA00022729"/>
    </source>
</evidence>
<dbReference type="NCBIfam" id="NF006947">
    <property type="entry name" value="PRK09429.1"/>
    <property type="match status" value="1"/>
</dbReference>
<evidence type="ECO:0000256" key="7">
    <source>
        <dbReference type="ARBA" id="ARBA00023049"/>
    </source>
</evidence>
<keyword evidence="2" id="KW-0479">Metal-binding</keyword>
<accession>A0ABT4KFT0</accession>
<dbReference type="EC" id="3.4.-.-" evidence="8"/>
<keyword evidence="4" id="KW-0574">Periplasm</keyword>
<evidence type="ECO:0000256" key="5">
    <source>
        <dbReference type="ARBA" id="ARBA00022801"/>
    </source>
</evidence>
<keyword evidence="6" id="KW-0862">Zinc</keyword>
<keyword evidence="5 8" id="KW-0378">Hydrolase</keyword>
<organism evidence="8 9">
    <name type="scientific">Sinorhizobium psoraleae</name>
    <dbReference type="NCBI Taxonomy" id="520838"/>
    <lineage>
        <taxon>Bacteria</taxon>
        <taxon>Pseudomonadati</taxon>
        <taxon>Pseudomonadota</taxon>
        <taxon>Alphaproteobacteria</taxon>
        <taxon>Hyphomicrobiales</taxon>
        <taxon>Rhizobiaceae</taxon>
        <taxon>Sinorhizobium/Ensifer group</taxon>
        <taxon>Sinorhizobium</taxon>
    </lineage>
</organism>
<dbReference type="RefSeq" id="WP_269279681.1">
    <property type="nucleotide sequence ID" value="NZ_JAPVOI010000004.1"/>
</dbReference>
<keyword evidence="1" id="KW-0645">Protease</keyword>
<dbReference type="Proteomes" id="UP001079430">
    <property type="component" value="Unassembled WGS sequence"/>
</dbReference>
<dbReference type="GO" id="GO:0016787">
    <property type="term" value="F:hydrolase activity"/>
    <property type="evidence" value="ECO:0007669"/>
    <property type="project" value="UniProtKB-KW"/>
</dbReference>
<proteinExistence type="predicted"/>
<dbReference type="InterPro" id="IPR009045">
    <property type="entry name" value="Zn_M74/Hedgehog-like"/>
</dbReference>
<keyword evidence="9" id="KW-1185">Reference proteome</keyword>
<dbReference type="Pfam" id="PF03411">
    <property type="entry name" value="Peptidase_M74"/>
    <property type="match status" value="1"/>
</dbReference>
<dbReference type="EMBL" id="JAPVOI010000004">
    <property type="protein sequence ID" value="MCZ4090833.1"/>
    <property type="molecule type" value="Genomic_DNA"/>
</dbReference>
<reference evidence="8" key="1">
    <citation type="submission" date="2022-10" db="EMBL/GenBank/DDBJ databases">
        <title>Whole genome sequencing of three plant growth promoting bacteria isolated from Vachellia tortilis subsp. raddiana in Morocco.</title>
        <authorList>
            <person name="Hnini M."/>
            <person name="Zouagui R."/>
            <person name="Zouagui H."/>
            <person name="Chemao Elfihri M.-W."/>
            <person name="Ibrahimi A."/>
            <person name="Sbabou L."/>
            <person name="Aurag J."/>
        </authorList>
    </citation>
    <scope>NUCLEOTIDE SEQUENCE</scope>
    <source>
        <strain evidence="8">LMR678</strain>
    </source>
</reference>